<feature type="binding site" evidence="5">
    <location>
        <position position="93"/>
    </location>
    <ligand>
        <name>Mg(2+)</name>
        <dbReference type="ChEBI" id="CHEBI:18420"/>
        <label>2</label>
    </ligand>
</feature>
<dbReference type="PANTHER" id="PTHR20854">
    <property type="entry name" value="INOSITOL MONOPHOSPHATASE"/>
    <property type="match status" value="1"/>
</dbReference>
<dbReference type="STRING" id="1307761.L21SP2_1835"/>
<dbReference type="PROSITE" id="PS00629">
    <property type="entry name" value="IMP_1"/>
    <property type="match status" value="1"/>
</dbReference>
<dbReference type="RefSeq" id="WP_024268128.1">
    <property type="nucleotide sequence ID" value="NC_023035.1"/>
</dbReference>
<dbReference type="InterPro" id="IPR020583">
    <property type="entry name" value="Inositol_monoP_metal-BS"/>
</dbReference>
<dbReference type="Pfam" id="PF00459">
    <property type="entry name" value="Inositol_P"/>
    <property type="match status" value="1"/>
</dbReference>
<dbReference type="KEGG" id="slr:L21SP2_1835"/>
<dbReference type="Gene3D" id="3.30.540.10">
    <property type="entry name" value="Fructose-1,6-Bisphosphatase, subunit A, domain 1"/>
    <property type="match status" value="1"/>
</dbReference>
<name>V5WHW3_9SPIO</name>
<evidence type="ECO:0000256" key="4">
    <source>
        <dbReference type="ARBA" id="ARBA00022842"/>
    </source>
</evidence>
<sequence>MKNFPEPGELISYLEDAKAFARIGGNISSHYFGSQIDVHWKADDSPVTKADRESEQAMKKAILEKFPDHSVLGEEFGESGTADSPWQWVLDPIDGTKSFIHGIPLYTVLVSLTYKKEPVIGVVYNPQSNEMLAAGMGMGCWYNDSACRVSETSSLSEARLMTTDPGDLIRRSGNPGIELLKTSAISRTWADAYGYLLVATGRADVMLDPIMSLWDIACLYPIISEAGGEITDIRGKRGISDSAVASNGILHQEIMSVLGNNEYHQH</sequence>
<dbReference type="HOGENOM" id="CLU_044118_4_0_12"/>
<proteinExistence type="predicted"/>
<dbReference type="Gene3D" id="3.40.190.80">
    <property type="match status" value="1"/>
</dbReference>
<evidence type="ECO:0000256" key="5">
    <source>
        <dbReference type="PIRSR" id="PIRSR600760-2"/>
    </source>
</evidence>
<accession>V5WHW3</accession>
<organism evidence="6 7">
    <name type="scientific">Salinispira pacifica</name>
    <dbReference type="NCBI Taxonomy" id="1307761"/>
    <lineage>
        <taxon>Bacteria</taxon>
        <taxon>Pseudomonadati</taxon>
        <taxon>Spirochaetota</taxon>
        <taxon>Spirochaetia</taxon>
        <taxon>Spirochaetales</taxon>
        <taxon>Spirochaetaceae</taxon>
        <taxon>Salinispira</taxon>
    </lineage>
</organism>
<protein>
    <submittedName>
        <fullName evidence="6">Histidinol-phosphatase (Alternative form)</fullName>
        <ecNumber evidence="6">3.1.3.15</ecNumber>
    </submittedName>
</protein>
<keyword evidence="4 5" id="KW-0460">Magnesium</keyword>
<feature type="binding site" evidence="5">
    <location>
        <position position="74"/>
    </location>
    <ligand>
        <name>Mg(2+)</name>
        <dbReference type="ChEBI" id="CHEBI:18420"/>
        <label>1</label>
        <note>catalytic</note>
    </ligand>
</feature>
<dbReference type="Proteomes" id="UP000018680">
    <property type="component" value="Chromosome"/>
</dbReference>
<dbReference type="FunFam" id="3.30.540.10:FF:000003">
    <property type="entry name" value="Inositol-1-monophosphatase"/>
    <property type="match status" value="1"/>
</dbReference>
<dbReference type="AlphaFoldDB" id="V5WHW3"/>
<feature type="binding site" evidence="5">
    <location>
        <position position="94"/>
    </location>
    <ligand>
        <name>Mg(2+)</name>
        <dbReference type="ChEBI" id="CHEBI:18420"/>
        <label>1</label>
        <note>catalytic</note>
    </ligand>
</feature>
<evidence type="ECO:0000313" key="6">
    <source>
        <dbReference type="EMBL" id="AHC15210.1"/>
    </source>
</evidence>
<feature type="binding site" evidence="5">
    <location>
        <position position="215"/>
    </location>
    <ligand>
        <name>Mg(2+)</name>
        <dbReference type="ChEBI" id="CHEBI:18420"/>
        <label>1</label>
        <note>catalytic</note>
    </ligand>
</feature>
<dbReference type="GO" id="GO:0007165">
    <property type="term" value="P:signal transduction"/>
    <property type="evidence" value="ECO:0007669"/>
    <property type="project" value="TreeGrafter"/>
</dbReference>
<gene>
    <name evidence="6" type="ORF">L21SP2_1835</name>
</gene>
<dbReference type="EMBL" id="CP006939">
    <property type="protein sequence ID" value="AHC15210.1"/>
    <property type="molecule type" value="Genomic_DNA"/>
</dbReference>
<evidence type="ECO:0000256" key="3">
    <source>
        <dbReference type="ARBA" id="ARBA00022801"/>
    </source>
</evidence>
<keyword evidence="3 6" id="KW-0378">Hydrolase</keyword>
<keyword evidence="2 5" id="KW-0479">Metal-binding</keyword>
<keyword evidence="7" id="KW-1185">Reference proteome</keyword>
<reference evidence="6 7" key="1">
    <citation type="journal article" date="2015" name="Stand. Genomic Sci.">
        <title>Complete genome sequence and description of Salinispira pacifica gen. nov., sp. nov., a novel spirochaete isolated form a hypersaline microbial mat.</title>
        <authorList>
            <person name="Ben Hania W."/>
            <person name="Joseph M."/>
            <person name="Schumann P."/>
            <person name="Bunk B."/>
            <person name="Fiebig A."/>
            <person name="Sproer C."/>
            <person name="Klenk H.P."/>
            <person name="Fardeau M.L."/>
            <person name="Spring S."/>
        </authorList>
    </citation>
    <scope>NUCLEOTIDE SEQUENCE [LARGE SCALE GENOMIC DNA]</scope>
    <source>
        <strain evidence="6 7">L21-RPul-D2</strain>
    </source>
</reference>
<dbReference type="EC" id="3.1.3.15" evidence="6"/>
<dbReference type="SUPFAM" id="SSF56655">
    <property type="entry name" value="Carbohydrate phosphatase"/>
    <property type="match status" value="1"/>
</dbReference>
<dbReference type="GO" id="GO:0004401">
    <property type="term" value="F:histidinol-phosphatase activity"/>
    <property type="evidence" value="ECO:0007669"/>
    <property type="project" value="UniProtKB-EC"/>
</dbReference>
<comment type="cofactor">
    <cofactor evidence="1 5">
        <name>Mg(2+)</name>
        <dbReference type="ChEBI" id="CHEBI:18420"/>
    </cofactor>
</comment>
<evidence type="ECO:0000256" key="1">
    <source>
        <dbReference type="ARBA" id="ARBA00001946"/>
    </source>
</evidence>
<dbReference type="PANTHER" id="PTHR20854:SF4">
    <property type="entry name" value="INOSITOL-1-MONOPHOSPHATASE-RELATED"/>
    <property type="match status" value="1"/>
</dbReference>
<dbReference type="eggNOG" id="COG0483">
    <property type="taxonomic scope" value="Bacteria"/>
</dbReference>
<dbReference type="GO" id="GO:0046872">
    <property type="term" value="F:metal ion binding"/>
    <property type="evidence" value="ECO:0007669"/>
    <property type="project" value="UniProtKB-KW"/>
</dbReference>
<dbReference type="PATRIC" id="fig|1307761.3.peg.1829"/>
<dbReference type="GO" id="GO:0006020">
    <property type="term" value="P:inositol metabolic process"/>
    <property type="evidence" value="ECO:0007669"/>
    <property type="project" value="TreeGrafter"/>
</dbReference>
<evidence type="ECO:0000256" key="2">
    <source>
        <dbReference type="ARBA" id="ARBA00022723"/>
    </source>
</evidence>
<dbReference type="GO" id="GO:0008934">
    <property type="term" value="F:inositol monophosphate 1-phosphatase activity"/>
    <property type="evidence" value="ECO:0007669"/>
    <property type="project" value="TreeGrafter"/>
</dbReference>
<evidence type="ECO:0000313" key="7">
    <source>
        <dbReference type="Proteomes" id="UP000018680"/>
    </source>
</evidence>
<feature type="binding site" evidence="5">
    <location>
        <position position="91"/>
    </location>
    <ligand>
        <name>Mg(2+)</name>
        <dbReference type="ChEBI" id="CHEBI:18420"/>
        <label>1</label>
        <note>catalytic</note>
    </ligand>
</feature>
<dbReference type="InterPro" id="IPR000760">
    <property type="entry name" value="Inositol_monophosphatase-like"/>
</dbReference>
<dbReference type="PRINTS" id="PR00377">
    <property type="entry name" value="IMPHPHTASES"/>
</dbReference>
<dbReference type="OrthoDB" id="9772456at2"/>